<gene>
    <name evidence="2" type="ORF">JRQ81_016001</name>
</gene>
<keyword evidence="3" id="KW-1185">Reference proteome</keyword>
<evidence type="ECO:0000256" key="1">
    <source>
        <dbReference type="SAM" id="MobiDB-lite"/>
    </source>
</evidence>
<dbReference type="Proteomes" id="UP001142489">
    <property type="component" value="Unassembled WGS sequence"/>
</dbReference>
<dbReference type="AlphaFoldDB" id="A0A9Q0XV24"/>
<reference evidence="2" key="1">
    <citation type="journal article" date="2023" name="DNA Res.">
        <title>Chromosome-level genome assembly of Phrynocephalus forsythii using third-generation DNA sequencing and Hi-C analysis.</title>
        <authorList>
            <person name="Qi Y."/>
            <person name="Zhao W."/>
            <person name="Zhao Y."/>
            <person name="Niu C."/>
            <person name="Cao S."/>
            <person name="Zhang Y."/>
        </authorList>
    </citation>
    <scope>NUCLEOTIDE SEQUENCE</scope>
    <source>
        <tissue evidence="2">Muscle</tissue>
    </source>
</reference>
<organism evidence="2 3">
    <name type="scientific">Phrynocephalus forsythii</name>
    <dbReference type="NCBI Taxonomy" id="171643"/>
    <lineage>
        <taxon>Eukaryota</taxon>
        <taxon>Metazoa</taxon>
        <taxon>Chordata</taxon>
        <taxon>Craniata</taxon>
        <taxon>Vertebrata</taxon>
        <taxon>Euteleostomi</taxon>
        <taxon>Lepidosauria</taxon>
        <taxon>Squamata</taxon>
        <taxon>Bifurcata</taxon>
        <taxon>Unidentata</taxon>
        <taxon>Episquamata</taxon>
        <taxon>Toxicofera</taxon>
        <taxon>Iguania</taxon>
        <taxon>Acrodonta</taxon>
        <taxon>Agamidae</taxon>
        <taxon>Agaminae</taxon>
        <taxon>Phrynocephalus</taxon>
    </lineage>
</organism>
<accession>A0A9Q0XV24</accession>
<comment type="caution">
    <text evidence="2">The sequence shown here is derived from an EMBL/GenBank/DDBJ whole genome shotgun (WGS) entry which is preliminary data.</text>
</comment>
<name>A0A9Q0XV24_9SAUR</name>
<feature type="compositionally biased region" description="Low complexity" evidence="1">
    <location>
        <begin position="50"/>
        <end position="62"/>
    </location>
</feature>
<feature type="region of interest" description="Disordered" evidence="1">
    <location>
        <begin position="1"/>
        <end position="111"/>
    </location>
</feature>
<proteinExistence type="predicted"/>
<feature type="compositionally biased region" description="Gly residues" evidence="1">
    <location>
        <begin position="40"/>
        <end position="49"/>
    </location>
</feature>
<sequence>MAAPAAEAEAAEAEAAPSDLSPKEEGELEDGEISDDENNNGGGGGGGGATTTRGTGTPTTPALQAARALRSPAATEMAARRPRGLTPGEGRLPTCAAPRSSPRAAASPTCATSLPRRWATSTGTAAAAAAATTV</sequence>
<evidence type="ECO:0000313" key="3">
    <source>
        <dbReference type="Proteomes" id="UP001142489"/>
    </source>
</evidence>
<feature type="compositionally biased region" description="Low complexity" evidence="1">
    <location>
        <begin position="93"/>
        <end position="111"/>
    </location>
</feature>
<protein>
    <submittedName>
        <fullName evidence="2">Uncharacterized protein</fullName>
    </submittedName>
</protein>
<feature type="compositionally biased region" description="Low complexity" evidence="1">
    <location>
        <begin position="1"/>
        <end position="17"/>
    </location>
</feature>
<evidence type="ECO:0000313" key="2">
    <source>
        <dbReference type="EMBL" id="KAJ7329827.1"/>
    </source>
</evidence>
<dbReference type="EMBL" id="JAPFRF010000006">
    <property type="protein sequence ID" value="KAJ7329827.1"/>
    <property type="molecule type" value="Genomic_DNA"/>
</dbReference>
<feature type="compositionally biased region" description="Acidic residues" evidence="1">
    <location>
        <begin position="26"/>
        <end position="38"/>
    </location>
</feature>